<organism evidence="8 9">
    <name type="scientific">Roseovarius aestuarii</name>
    <dbReference type="NCBI Taxonomy" id="475083"/>
    <lineage>
        <taxon>Bacteria</taxon>
        <taxon>Pseudomonadati</taxon>
        <taxon>Pseudomonadota</taxon>
        <taxon>Alphaproteobacteria</taxon>
        <taxon>Rhodobacterales</taxon>
        <taxon>Roseobacteraceae</taxon>
        <taxon>Roseovarius</taxon>
    </lineage>
</organism>
<evidence type="ECO:0000256" key="1">
    <source>
        <dbReference type="ARBA" id="ARBA00004781"/>
    </source>
</evidence>
<dbReference type="OrthoDB" id="9803892at2"/>
<dbReference type="Gene3D" id="3.90.25.10">
    <property type="entry name" value="UDP-galactose 4-epimerase, domain 1"/>
    <property type="match status" value="1"/>
</dbReference>
<dbReference type="EMBL" id="FWXB01000003">
    <property type="protein sequence ID" value="SMC11422.1"/>
    <property type="molecule type" value="Genomic_DNA"/>
</dbReference>
<evidence type="ECO:0000256" key="3">
    <source>
        <dbReference type="ARBA" id="ARBA00012929"/>
    </source>
</evidence>
<protein>
    <recommendedName>
        <fullName evidence="4 6">dTDP-4-dehydrorhamnose reductase</fullName>
        <ecNumber evidence="3 6">1.1.1.133</ecNumber>
    </recommendedName>
</protein>
<dbReference type="Gene3D" id="3.40.50.720">
    <property type="entry name" value="NAD(P)-binding Rossmann-like Domain"/>
    <property type="match status" value="1"/>
</dbReference>
<comment type="catalytic activity">
    <reaction evidence="5 6">
        <text>dTDP-beta-L-rhamnose + NADP(+) = dTDP-4-dehydro-beta-L-rhamnose + NADPH + H(+)</text>
        <dbReference type="Rhea" id="RHEA:21796"/>
        <dbReference type="ChEBI" id="CHEBI:15378"/>
        <dbReference type="ChEBI" id="CHEBI:57510"/>
        <dbReference type="ChEBI" id="CHEBI:57783"/>
        <dbReference type="ChEBI" id="CHEBI:58349"/>
        <dbReference type="ChEBI" id="CHEBI:62830"/>
        <dbReference type="EC" id="1.1.1.133"/>
    </reaction>
</comment>
<dbReference type="InterPro" id="IPR036291">
    <property type="entry name" value="NAD(P)-bd_dom_sf"/>
</dbReference>
<dbReference type="EC" id="1.1.1.133" evidence="3 6"/>
<keyword evidence="6 8" id="KW-0560">Oxidoreductase</keyword>
<gene>
    <name evidence="8" type="primary">rfbD</name>
    <name evidence="8" type="ORF">ROA7745_01235</name>
</gene>
<dbReference type="CDD" id="cd05254">
    <property type="entry name" value="dTDP_HR_like_SDR_e"/>
    <property type="match status" value="1"/>
</dbReference>
<keyword evidence="9" id="KW-1185">Reference proteome</keyword>
<comment type="function">
    <text evidence="6">Catalyzes the reduction of dTDP-6-deoxy-L-lyxo-4-hexulose to yield dTDP-L-rhamnose.</text>
</comment>
<comment type="similarity">
    <text evidence="2 6">Belongs to the dTDP-4-dehydrorhamnose reductase family.</text>
</comment>
<accession>A0A1X7BP68</accession>
<reference evidence="8 9" key="1">
    <citation type="submission" date="2017-03" db="EMBL/GenBank/DDBJ databases">
        <authorList>
            <person name="Afonso C.L."/>
            <person name="Miller P.J."/>
            <person name="Scott M.A."/>
            <person name="Spackman E."/>
            <person name="Goraichik I."/>
            <person name="Dimitrov K.M."/>
            <person name="Suarez D.L."/>
            <person name="Swayne D.E."/>
        </authorList>
    </citation>
    <scope>NUCLEOTIDE SEQUENCE [LARGE SCALE GENOMIC DNA]</scope>
    <source>
        <strain evidence="8 9">CECT 7745</strain>
    </source>
</reference>
<comment type="pathway">
    <text evidence="1 6">Carbohydrate biosynthesis; dTDP-L-rhamnose biosynthesis.</text>
</comment>
<feature type="domain" description="RmlD-like substrate binding" evidence="7">
    <location>
        <begin position="1"/>
        <end position="279"/>
    </location>
</feature>
<dbReference type="GO" id="GO:0008831">
    <property type="term" value="F:dTDP-4-dehydrorhamnose reductase activity"/>
    <property type="evidence" value="ECO:0007669"/>
    <property type="project" value="UniProtKB-EC"/>
</dbReference>
<dbReference type="PANTHER" id="PTHR10491">
    <property type="entry name" value="DTDP-4-DEHYDRORHAMNOSE REDUCTASE"/>
    <property type="match status" value="1"/>
</dbReference>
<evidence type="ECO:0000256" key="6">
    <source>
        <dbReference type="RuleBase" id="RU364082"/>
    </source>
</evidence>
<sequence>MTILVFGKNGQVATELACLPGATCLGRDQADLTDPAACAAKITELTPAAVINAAAYTAVDKAESEEDLASVINGDAPGAMARACADLDIPLVHISTDYVFEGGGTAPWHPGDATGPLGAYGSTKLQGEDGVRAAGGPHAILRTSWVVSAHGANFVKTMLRLGADRDRLTVVADQIGGPTPARDIAKACHRIAQSLIADPSRSGTYHFSGAPDVSWADFAREIFAQAGITCDVADIPTSDYPTPATRPLNSRMDCSTLEASFGIARPDWRKGLADILSDLDKGTPS</sequence>
<evidence type="ECO:0000259" key="7">
    <source>
        <dbReference type="Pfam" id="PF04321"/>
    </source>
</evidence>
<dbReference type="Pfam" id="PF04321">
    <property type="entry name" value="RmlD_sub_bind"/>
    <property type="match status" value="1"/>
</dbReference>
<evidence type="ECO:0000313" key="8">
    <source>
        <dbReference type="EMBL" id="SMC11422.1"/>
    </source>
</evidence>
<dbReference type="NCBIfam" id="TIGR01214">
    <property type="entry name" value="rmlD"/>
    <property type="match status" value="1"/>
</dbReference>
<dbReference type="AlphaFoldDB" id="A0A1X7BP68"/>
<name>A0A1X7BP68_9RHOB</name>
<dbReference type="GO" id="GO:0019305">
    <property type="term" value="P:dTDP-rhamnose biosynthetic process"/>
    <property type="evidence" value="ECO:0007669"/>
    <property type="project" value="UniProtKB-UniPathway"/>
</dbReference>
<dbReference type="UniPathway" id="UPA00124"/>
<evidence type="ECO:0000256" key="2">
    <source>
        <dbReference type="ARBA" id="ARBA00010944"/>
    </source>
</evidence>
<evidence type="ECO:0000256" key="5">
    <source>
        <dbReference type="ARBA" id="ARBA00048200"/>
    </source>
</evidence>
<keyword evidence="6" id="KW-0521">NADP</keyword>
<evidence type="ECO:0000256" key="4">
    <source>
        <dbReference type="ARBA" id="ARBA00017099"/>
    </source>
</evidence>
<dbReference type="PANTHER" id="PTHR10491:SF4">
    <property type="entry name" value="METHIONINE ADENOSYLTRANSFERASE 2 SUBUNIT BETA"/>
    <property type="match status" value="1"/>
</dbReference>
<evidence type="ECO:0000313" key="9">
    <source>
        <dbReference type="Proteomes" id="UP000193224"/>
    </source>
</evidence>
<dbReference type="SUPFAM" id="SSF51735">
    <property type="entry name" value="NAD(P)-binding Rossmann-fold domains"/>
    <property type="match status" value="1"/>
</dbReference>
<dbReference type="RefSeq" id="WP_085799372.1">
    <property type="nucleotide sequence ID" value="NZ_FWXB01000003.1"/>
</dbReference>
<comment type="cofactor">
    <cofactor evidence="6">
        <name>Mg(2+)</name>
        <dbReference type="ChEBI" id="CHEBI:18420"/>
    </cofactor>
    <text evidence="6">Binds 1 Mg(2+) ion per monomer.</text>
</comment>
<proteinExistence type="inferred from homology"/>
<dbReference type="Proteomes" id="UP000193224">
    <property type="component" value="Unassembled WGS sequence"/>
</dbReference>
<dbReference type="InterPro" id="IPR029903">
    <property type="entry name" value="RmlD-like-bd"/>
</dbReference>
<dbReference type="InterPro" id="IPR005913">
    <property type="entry name" value="dTDP_dehydrorham_reduct"/>
</dbReference>